<feature type="domain" description="Alanine racemase C-terminal" evidence="8">
    <location>
        <begin position="242"/>
        <end position="367"/>
    </location>
</feature>
<dbReference type="GO" id="GO:0030170">
    <property type="term" value="F:pyridoxal phosphate binding"/>
    <property type="evidence" value="ECO:0007669"/>
    <property type="project" value="UniProtKB-UniRule"/>
</dbReference>
<comment type="function">
    <text evidence="5">Catalyzes the interconversion of L-alanine and D-alanine. May also act on other amino acids.</text>
</comment>
<dbReference type="CDD" id="cd00430">
    <property type="entry name" value="PLPDE_III_AR"/>
    <property type="match status" value="1"/>
</dbReference>
<dbReference type="GO" id="GO:0009252">
    <property type="term" value="P:peptidoglycan biosynthetic process"/>
    <property type="evidence" value="ECO:0007669"/>
    <property type="project" value="TreeGrafter"/>
</dbReference>
<evidence type="ECO:0000256" key="2">
    <source>
        <dbReference type="ARBA" id="ARBA00001933"/>
    </source>
</evidence>
<comment type="pathway">
    <text evidence="5">Amino-acid biosynthesis; D-alanine biosynthesis; D-alanine from L-alanine: step 1/1.</text>
</comment>
<dbReference type="AlphaFoldDB" id="A0A564SZE3"/>
<evidence type="ECO:0000256" key="3">
    <source>
        <dbReference type="ARBA" id="ARBA00022898"/>
    </source>
</evidence>
<dbReference type="Gene3D" id="3.20.20.10">
    <property type="entry name" value="Alanine racemase"/>
    <property type="match status" value="1"/>
</dbReference>
<sequence length="368" mass="40042">MKTSHHRPTKAVIDLTAIAFNIKQIATHIPNNVEKWAVVKADAYGHGAVAVTRYIEPIVDGFCVSNIDEAVELRDAGITKKILVLGVSAIQSVSLAIKYKITYTVASLEWIDLLLQSNIDVAGLVVHIKIDSGMGRIGFRDSQDAQEAIHRLEKAGAQVEGIFTHFATADEVDTHKFDAQLARFEEILGQLETVPPIVHASNSATTLWHADAVMNAVRLGDIIYGLNPSGRTLQLPYEMKSALSLVSELVHVKQLEAGADVGYGATYTSENSQYIGTIPLGYADGWTRDMQGFNVLIDGQACPIVGRVSMDQITVRLPQSYSIGTPVVLIGESGKEVISATDVAEKRGTINYEVVCLISDRVPRIYKD</sequence>
<evidence type="ECO:0000256" key="1">
    <source>
        <dbReference type="ARBA" id="ARBA00000316"/>
    </source>
</evidence>
<dbReference type="RefSeq" id="WP_186286695.1">
    <property type="nucleotide sequence ID" value="NZ_CABHMZ010000015.1"/>
</dbReference>
<dbReference type="Gene3D" id="2.40.37.10">
    <property type="entry name" value="Lyase, Ornithine Decarboxylase, Chain A, domain 1"/>
    <property type="match status" value="1"/>
</dbReference>
<dbReference type="FunFam" id="2.40.37.10:FF:000006">
    <property type="entry name" value="Alanine racemase"/>
    <property type="match status" value="1"/>
</dbReference>
<dbReference type="InterPro" id="IPR029066">
    <property type="entry name" value="PLP-binding_barrel"/>
</dbReference>
<evidence type="ECO:0000256" key="7">
    <source>
        <dbReference type="PIRSR" id="PIRSR600821-52"/>
    </source>
</evidence>
<feature type="modified residue" description="N6-(pyridoxal phosphate)lysine" evidence="5 6">
    <location>
        <position position="40"/>
    </location>
</feature>
<dbReference type="EMBL" id="CABHMZ010000015">
    <property type="protein sequence ID" value="VUX00333.1"/>
    <property type="molecule type" value="Genomic_DNA"/>
</dbReference>
<keyword evidence="3 5" id="KW-0663">Pyridoxal phosphate</keyword>
<feature type="binding site" evidence="5 7">
    <location>
        <position position="136"/>
    </location>
    <ligand>
        <name>substrate</name>
    </ligand>
</feature>
<accession>A0A564SZE3</accession>
<dbReference type="PRINTS" id="PR00992">
    <property type="entry name" value="ALARACEMASE"/>
</dbReference>
<dbReference type="Pfam" id="PF01168">
    <property type="entry name" value="Ala_racemase_N"/>
    <property type="match status" value="1"/>
</dbReference>
<dbReference type="PANTHER" id="PTHR30511">
    <property type="entry name" value="ALANINE RACEMASE"/>
    <property type="match status" value="1"/>
</dbReference>
<gene>
    <name evidence="9" type="primary">alr</name>
    <name evidence="9" type="ORF">SCSS39_01027</name>
</gene>
<dbReference type="InterPro" id="IPR001608">
    <property type="entry name" value="Ala_racemase_N"/>
</dbReference>
<dbReference type="InterPro" id="IPR000821">
    <property type="entry name" value="Ala_racemase"/>
</dbReference>
<dbReference type="GO" id="GO:0005829">
    <property type="term" value="C:cytosol"/>
    <property type="evidence" value="ECO:0007669"/>
    <property type="project" value="TreeGrafter"/>
</dbReference>
<dbReference type="NCBIfam" id="TIGR00492">
    <property type="entry name" value="alr"/>
    <property type="match status" value="1"/>
</dbReference>
<evidence type="ECO:0000256" key="5">
    <source>
        <dbReference type="HAMAP-Rule" id="MF_01201"/>
    </source>
</evidence>
<dbReference type="InterPro" id="IPR009006">
    <property type="entry name" value="Ala_racemase/Decarboxylase_C"/>
</dbReference>
<dbReference type="SUPFAM" id="SSF50621">
    <property type="entry name" value="Alanine racemase C-terminal domain-like"/>
    <property type="match status" value="1"/>
</dbReference>
<evidence type="ECO:0000313" key="9">
    <source>
        <dbReference type="EMBL" id="VUX00333.1"/>
    </source>
</evidence>
<evidence type="ECO:0000259" key="8">
    <source>
        <dbReference type="SMART" id="SM01005"/>
    </source>
</evidence>
<evidence type="ECO:0000256" key="6">
    <source>
        <dbReference type="PIRSR" id="PIRSR600821-50"/>
    </source>
</evidence>
<dbReference type="SUPFAM" id="SSF51419">
    <property type="entry name" value="PLP-binding barrel"/>
    <property type="match status" value="1"/>
</dbReference>
<feature type="binding site" evidence="5 7">
    <location>
        <position position="310"/>
    </location>
    <ligand>
        <name>substrate</name>
    </ligand>
</feature>
<feature type="active site" description="Proton acceptor; specific for D-alanine" evidence="5">
    <location>
        <position position="40"/>
    </location>
</feature>
<dbReference type="InterPro" id="IPR011079">
    <property type="entry name" value="Ala_racemase_C"/>
</dbReference>
<dbReference type="GO" id="GO:0008784">
    <property type="term" value="F:alanine racemase activity"/>
    <property type="evidence" value="ECO:0007669"/>
    <property type="project" value="UniProtKB-UniRule"/>
</dbReference>
<dbReference type="InterPro" id="IPR020622">
    <property type="entry name" value="Ala_racemase_pyridoxalP-BS"/>
</dbReference>
<evidence type="ECO:0000256" key="4">
    <source>
        <dbReference type="ARBA" id="ARBA00023235"/>
    </source>
</evidence>
<dbReference type="PROSITE" id="PS00395">
    <property type="entry name" value="ALANINE_RACEMASE"/>
    <property type="match status" value="1"/>
</dbReference>
<dbReference type="FunFam" id="3.20.20.10:FF:000002">
    <property type="entry name" value="Alanine racemase"/>
    <property type="match status" value="1"/>
</dbReference>
<name>A0A564SZE3_STRCV</name>
<dbReference type="PANTHER" id="PTHR30511:SF0">
    <property type="entry name" value="ALANINE RACEMASE, CATABOLIC-RELATED"/>
    <property type="match status" value="1"/>
</dbReference>
<protein>
    <recommendedName>
        <fullName evidence="5">Alanine racemase</fullName>
        <ecNumber evidence="5">5.1.1.1</ecNumber>
    </recommendedName>
</protein>
<dbReference type="SMART" id="SM01005">
    <property type="entry name" value="Ala_racemase_C"/>
    <property type="match status" value="1"/>
</dbReference>
<dbReference type="Proteomes" id="UP000385544">
    <property type="component" value="Unassembled WGS sequence"/>
</dbReference>
<dbReference type="Pfam" id="PF00842">
    <property type="entry name" value="Ala_racemase_C"/>
    <property type="match status" value="1"/>
</dbReference>
<keyword evidence="4 5" id="KW-0413">Isomerase</keyword>
<reference evidence="9 10" key="1">
    <citation type="submission" date="2019-07" db="EMBL/GenBank/DDBJ databases">
        <authorList>
            <person name="Hibberd C M."/>
            <person name="Gehrig L. J."/>
            <person name="Chang H.-W."/>
            <person name="Venkatesh S."/>
        </authorList>
    </citation>
    <scope>NUCLEOTIDE SEQUENCE [LARGE SCALE GENOMIC DNA]</scope>
    <source>
        <strain evidence="9">Streptococcus_constellatus_SS_Bg39</strain>
    </source>
</reference>
<evidence type="ECO:0000313" key="10">
    <source>
        <dbReference type="Proteomes" id="UP000385544"/>
    </source>
</evidence>
<comment type="cofactor">
    <cofactor evidence="2 5 6">
        <name>pyridoxal 5'-phosphate</name>
        <dbReference type="ChEBI" id="CHEBI:597326"/>
    </cofactor>
</comment>
<proteinExistence type="inferred from homology"/>
<comment type="catalytic activity">
    <reaction evidence="1 5">
        <text>L-alanine = D-alanine</text>
        <dbReference type="Rhea" id="RHEA:20249"/>
        <dbReference type="ChEBI" id="CHEBI:57416"/>
        <dbReference type="ChEBI" id="CHEBI:57972"/>
        <dbReference type="EC" id="5.1.1.1"/>
    </reaction>
</comment>
<comment type="similarity">
    <text evidence="5">Belongs to the alanine racemase family.</text>
</comment>
<dbReference type="GO" id="GO:0030632">
    <property type="term" value="P:D-alanine biosynthetic process"/>
    <property type="evidence" value="ECO:0007669"/>
    <property type="project" value="UniProtKB-UniRule"/>
</dbReference>
<dbReference type="UniPathway" id="UPA00042">
    <property type="reaction ID" value="UER00497"/>
</dbReference>
<dbReference type="HAMAP" id="MF_01201">
    <property type="entry name" value="Ala_racemase"/>
    <property type="match status" value="1"/>
</dbReference>
<organism evidence="9 10">
    <name type="scientific">Streptococcus constellatus</name>
    <dbReference type="NCBI Taxonomy" id="76860"/>
    <lineage>
        <taxon>Bacteria</taxon>
        <taxon>Bacillati</taxon>
        <taxon>Bacillota</taxon>
        <taxon>Bacilli</taxon>
        <taxon>Lactobacillales</taxon>
        <taxon>Streptococcaceae</taxon>
        <taxon>Streptococcus</taxon>
        <taxon>Streptococcus anginosus group</taxon>
    </lineage>
</organism>
<dbReference type="EC" id="5.1.1.1" evidence="5"/>
<feature type="active site" description="Proton acceptor; specific for L-alanine" evidence="5">
    <location>
        <position position="263"/>
    </location>
</feature>